<dbReference type="PROSITE" id="PS50202">
    <property type="entry name" value="MSP"/>
    <property type="match status" value="1"/>
</dbReference>
<comment type="caution">
    <text evidence="2">The sequence shown here is derived from an EMBL/GenBank/DDBJ whole genome shotgun (WGS) entry which is preliminary data.</text>
</comment>
<dbReference type="Proteomes" id="UP001152747">
    <property type="component" value="Unassembled WGS sequence"/>
</dbReference>
<dbReference type="Gene3D" id="2.60.40.10">
    <property type="entry name" value="Immunoglobulins"/>
    <property type="match status" value="1"/>
</dbReference>
<dbReference type="Pfam" id="PF00635">
    <property type="entry name" value="Motile_Sperm"/>
    <property type="match status" value="1"/>
</dbReference>
<evidence type="ECO:0000313" key="2">
    <source>
        <dbReference type="EMBL" id="CAI5439683.1"/>
    </source>
</evidence>
<dbReference type="PANTHER" id="PTHR22947">
    <property type="entry name" value="MAJOR SPERM PROTEIN"/>
    <property type="match status" value="1"/>
</dbReference>
<accession>A0A9P1I712</accession>
<protein>
    <recommendedName>
        <fullName evidence="1">MSP domain-containing protein</fullName>
    </recommendedName>
</protein>
<reference evidence="2" key="1">
    <citation type="submission" date="2022-11" db="EMBL/GenBank/DDBJ databases">
        <authorList>
            <person name="Kikuchi T."/>
        </authorList>
    </citation>
    <scope>NUCLEOTIDE SEQUENCE</scope>
    <source>
        <strain evidence="2">PS1010</strain>
    </source>
</reference>
<keyword evidence="3" id="KW-1185">Reference proteome</keyword>
<sequence length="111" mass="12871">MGVWVYIEPSSALFPATVQATSVHHLVNVKAKRLAFKVKTSNNEQYSVRPVFGFLDPNRYEKFEVQKMIGPPTEDKIIVQYIEVSDMIENPRTPFLPEYIDYRDIAHIKVE</sequence>
<organism evidence="2 3">
    <name type="scientific">Caenorhabditis angaria</name>
    <dbReference type="NCBI Taxonomy" id="860376"/>
    <lineage>
        <taxon>Eukaryota</taxon>
        <taxon>Metazoa</taxon>
        <taxon>Ecdysozoa</taxon>
        <taxon>Nematoda</taxon>
        <taxon>Chromadorea</taxon>
        <taxon>Rhabditida</taxon>
        <taxon>Rhabditina</taxon>
        <taxon>Rhabditomorpha</taxon>
        <taxon>Rhabditoidea</taxon>
        <taxon>Rhabditidae</taxon>
        <taxon>Peloderinae</taxon>
        <taxon>Caenorhabditis</taxon>
    </lineage>
</organism>
<dbReference type="AlphaFoldDB" id="A0A9P1I712"/>
<feature type="domain" description="MSP" evidence="1">
    <location>
        <begin position="4"/>
        <end position="111"/>
    </location>
</feature>
<name>A0A9P1I712_9PELO</name>
<dbReference type="EMBL" id="CANHGI010000001">
    <property type="protein sequence ID" value="CAI5439683.1"/>
    <property type="molecule type" value="Genomic_DNA"/>
</dbReference>
<dbReference type="PANTHER" id="PTHR22947:SF3">
    <property type="entry name" value="MSP DOMAIN-CONTAINING PROTEIN-RELATED"/>
    <property type="match status" value="1"/>
</dbReference>
<proteinExistence type="predicted"/>
<dbReference type="InterPro" id="IPR008962">
    <property type="entry name" value="PapD-like_sf"/>
</dbReference>
<dbReference type="InterPro" id="IPR051774">
    <property type="entry name" value="Sperm-specific_class_P"/>
</dbReference>
<evidence type="ECO:0000313" key="3">
    <source>
        <dbReference type="Proteomes" id="UP001152747"/>
    </source>
</evidence>
<gene>
    <name evidence="2" type="ORF">CAMP_LOCUS2320</name>
</gene>
<dbReference type="SUPFAM" id="SSF49354">
    <property type="entry name" value="PapD-like"/>
    <property type="match status" value="1"/>
</dbReference>
<dbReference type="InterPro" id="IPR013783">
    <property type="entry name" value="Ig-like_fold"/>
</dbReference>
<evidence type="ECO:0000259" key="1">
    <source>
        <dbReference type="PROSITE" id="PS50202"/>
    </source>
</evidence>
<dbReference type="InterPro" id="IPR000535">
    <property type="entry name" value="MSP_dom"/>
</dbReference>